<dbReference type="AlphaFoldDB" id="A0AB34T8N4"/>
<dbReference type="Proteomes" id="UP000037239">
    <property type="component" value="Unassembled WGS sequence"/>
</dbReference>
<proteinExistence type="predicted"/>
<gene>
    <name evidence="1" type="ORF">BAAM0483_05185</name>
</gene>
<protein>
    <recommendedName>
        <fullName evidence="3">DUF4192 domain-containing protein</fullName>
    </recommendedName>
</protein>
<comment type="caution">
    <text evidence="1">The sequence shown here is derived from an EMBL/GenBank/DDBJ whole genome shotgun (WGS) entry which is preliminary data.</text>
</comment>
<sequence length="167" mass="19039">MVAEGFALIGDGRLLDNYYDWLHGEPDVVLESREVRRLAGKLCRHPRYRDAIVLAAAWPDRVSRSMMHRIAFRPHDPELERSAYDLAARLFTDRRAADVMLAARLDRLCIRMMGATPTYGYMFLQLRALCAWLECEDVEACRLAWLAIGSGRDCRLAQGLVNLITQG</sequence>
<name>A0AB34T8N4_9BIFI</name>
<evidence type="ECO:0000313" key="1">
    <source>
        <dbReference type="EMBL" id="KOA49541.1"/>
    </source>
</evidence>
<accession>A0AB34T8N4</accession>
<evidence type="ECO:0008006" key="3">
    <source>
        <dbReference type="Google" id="ProtNLM"/>
    </source>
</evidence>
<organism evidence="1 2">
    <name type="scientific">Bifidobacterium animalis subsp. animalis MCC 0483</name>
    <dbReference type="NCBI Taxonomy" id="1365955"/>
    <lineage>
        <taxon>Bacteria</taxon>
        <taxon>Bacillati</taxon>
        <taxon>Actinomycetota</taxon>
        <taxon>Actinomycetes</taxon>
        <taxon>Bifidobacteriales</taxon>
        <taxon>Bifidobacteriaceae</taxon>
        <taxon>Bifidobacterium</taxon>
    </lineage>
</organism>
<dbReference type="EMBL" id="AWFK01000008">
    <property type="protein sequence ID" value="KOA49541.1"/>
    <property type="molecule type" value="Genomic_DNA"/>
</dbReference>
<evidence type="ECO:0000313" key="2">
    <source>
        <dbReference type="Proteomes" id="UP000037239"/>
    </source>
</evidence>
<reference evidence="1 2" key="1">
    <citation type="journal article" date="2015" name="Int J Genomics">
        <title>Comparative Genomics Revealed Genetic Diversity and Species/Strain-Level Differences in Carbohydrate Metabolism of Three Probiotic Bifidobacterial Species.</title>
        <authorList>
            <person name="Odamaki T."/>
            <person name="Horigome A."/>
            <person name="Sugahara H."/>
            <person name="Hashikura N."/>
            <person name="Minami J."/>
            <person name="Xiao J.Z."/>
            <person name="Abe F."/>
        </authorList>
    </citation>
    <scope>NUCLEOTIDE SEQUENCE [LARGE SCALE GENOMIC DNA]</scope>
    <source>
        <strain evidence="1 2">MCC 0483</strain>
    </source>
</reference>